<evidence type="ECO:0000256" key="1">
    <source>
        <dbReference type="ARBA" id="ARBA00022987"/>
    </source>
</evidence>
<accession>A0AAW5B2T8</accession>
<protein>
    <submittedName>
        <fullName evidence="4">GvpL/GvpF family gas vesicle protein</fullName>
    </submittedName>
</protein>
<dbReference type="InterPro" id="IPR009430">
    <property type="entry name" value="GvpL/GvpF"/>
</dbReference>
<dbReference type="AlphaFoldDB" id="A0AAW5B2T8"/>
<evidence type="ECO:0000256" key="2">
    <source>
        <dbReference type="ARBA" id="ARBA00035108"/>
    </source>
</evidence>
<organism evidence="4 5">
    <name type="scientific">Oceanobacillus jordanicus</name>
    <dbReference type="NCBI Taxonomy" id="2867266"/>
    <lineage>
        <taxon>Bacteria</taxon>
        <taxon>Bacillati</taxon>
        <taxon>Bacillota</taxon>
        <taxon>Bacilli</taxon>
        <taxon>Bacillales</taxon>
        <taxon>Bacillaceae</taxon>
        <taxon>Oceanobacillus</taxon>
    </lineage>
</organism>
<dbReference type="PANTHER" id="PTHR36852">
    <property type="entry name" value="PROTEIN GVPL 2"/>
    <property type="match status" value="1"/>
</dbReference>
<comment type="subcellular location">
    <subcellularLocation>
        <location evidence="2">Gas vesicle</location>
    </subcellularLocation>
</comment>
<dbReference type="PANTHER" id="PTHR36852:SF1">
    <property type="entry name" value="PROTEIN GVPL 2"/>
    <property type="match status" value="1"/>
</dbReference>
<dbReference type="GO" id="GO:0031412">
    <property type="term" value="P:gas vesicle organization"/>
    <property type="evidence" value="ECO:0007669"/>
    <property type="project" value="InterPro"/>
</dbReference>
<dbReference type="GO" id="GO:0031411">
    <property type="term" value="C:gas vesicle"/>
    <property type="evidence" value="ECO:0007669"/>
    <property type="project" value="UniProtKB-SubCell"/>
</dbReference>
<sequence length="255" mass="28914">MTETEQTGIYIFCAVQTSEPIDYGPIDIDGVPRDTFAVQYQDAAMIACVAPMKIYHPNKENLMMHQSMVSRVMEANDTVIPISFGNVFKTEKDVQILLENLYGQFTEIFPEIKGKIEVGLKVIGKKEWLEKKVQEDPELGKMAATTKSKSAAAGYYDRIKLGGAAKSFITSLRQDVQKNIYHPLKSQATAATSNETQGEKILLNASFLVDREKEEQFDELVNERHDQWKDKVDFQYTGPWPAYNFINIRLSVEEA</sequence>
<dbReference type="Proteomes" id="UP001199631">
    <property type="component" value="Unassembled WGS sequence"/>
</dbReference>
<comment type="similarity">
    <text evidence="3">Belongs to the gas vesicle GvpF/GvpL family.</text>
</comment>
<gene>
    <name evidence="4" type="ORF">K3T81_02395</name>
</gene>
<comment type="caution">
    <text evidence="4">The sequence shown here is derived from an EMBL/GenBank/DDBJ whole genome shotgun (WGS) entry which is preliminary data.</text>
</comment>
<dbReference type="Pfam" id="PF06386">
    <property type="entry name" value="GvpL_GvpF"/>
    <property type="match status" value="1"/>
</dbReference>
<reference evidence="4 5" key="1">
    <citation type="journal article" date="2022" name="Evol. Bioinform. Online">
        <title>Draft Genome Sequence of Oceanobacillus jordanicus Strain GSFE11, a Halotolerant Plant Growth-Promoting Bacterial Endophyte Isolated From the Jordan Valley.</title>
        <authorList>
            <person name="Alhindi T."/>
            <person name="Albdaiwi R."/>
        </authorList>
    </citation>
    <scope>NUCLEOTIDE SEQUENCE [LARGE SCALE GENOMIC DNA]</scope>
    <source>
        <strain evidence="4 5">GSFE11</strain>
    </source>
</reference>
<dbReference type="RefSeq" id="WP_238018009.1">
    <property type="nucleotide sequence ID" value="NZ_JAIFZM010000002.1"/>
</dbReference>
<evidence type="ECO:0000313" key="5">
    <source>
        <dbReference type="Proteomes" id="UP001199631"/>
    </source>
</evidence>
<evidence type="ECO:0000256" key="3">
    <source>
        <dbReference type="ARBA" id="ARBA00035643"/>
    </source>
</evidence>
<dbReference type="EMBL" id="JAIFZM010000002">
    <property type="protein sequence ID" value="MCG3417990.1"/>
    <property type="molecule type" value="Genomic_DNA"/>
</dbReference>
<proteinExistence type="inferred from homology"/>
<evidence type="ECO:0000313" key="4">
    <source>
        <dbReference type="EMBL" id="MCG3417990.1"/>
    </source>
</evidence>
<keyword evidence="5" id="KW-1185">Reference proteome</keyword>
<name>A0AAW5B2T8_9BACI</name>
<keyword evidence="1" id="KW-0304">Gas vesicle</keyword>